<sequence>MARWTVDKPMALDFDDVRSLNVRLIAGTVAVLASDDRPSVVVSELSGRPILVSHEDGVLTVAYESLSWEGLLGFLKPRKDSVAITVTVPADCPTQFGVLSASAVVSGLSAGASVRNMSGDITLDGVTGDVDAETMSGELAACDVDGSIRIKSMSGGVTVAGGLIDSLDASTMSGQVTADFALRGTGNVHVSTMSGDVTLRLPADSDARVHMHSTSGAVRTEFETLRTIKAPGSRAVSGNVGAGAGHVSVTTMSGAITLLRRSPVGMESKTR</sequence>
<comment type="caution">
    <text evidence="2">The sequence shown here is derived from an EMBL/GenBank/DDBJ whole genome shotgun (WGS) entry which is preliminary data.</text>
</comment>
<dbReference type="OrthoDB" id="3367592at2"/>
<dbReference type="Pfam" id="PF13349">
    <property type="entry name" value="DUF4097"/>
    <property type="match status" value="1"/>
</dbReference>
<evidence type="ECO:0000313" key="3">
    <source>
        <dbReference type="Proteomes" id="UP000460272"/>
    </source>
</evidence>
<name>A0A6P2C177_9ACTN</name>
<dbReference type="Proteomes" id="UP000460272">
    <property type="component" value="Unassembled WGS sequence"/>
</dbReference>
<protein>
    <recommendedName>
        <fullName evidence="1">DUF4097 domain-containing protein</fullName>
    </recommendedName>
</protein>
<dbReference type="EMBL" id="RPFW01000003">
    <property type="protein sequence ID" value="TVZ04091.1"/>
    <property type="molecule type" value="Genomic_DNA"/>
</dbReference>
<reference evidence="2 3" key="1">
    <citation type="submission" date="2018-11" db="EMBL/GenBank/DDBJ databases">
        <title>Trebonia kvetii gen.nov., sp.nov., a novel acidophilic actinobacterium, and proposal of the new actinobacterial family Treboniaceae fam. nov.</title>
        <authorList>
            <person name="Rapoport D."/>
            <person name="Sagova-Mareckova M."/>
            <person name="Sedlacek I."/>
            <person name="Provaznik J."/>
            <person name="Kralova S."/>
            <person name="Pavlinic D."/>
            <person name="Benes V."/>
            <person name="Kopecky J."/>
        </authorList>
    </citation>
    <scope>NUCLEOTIDE SEQUENCE [LARGE SCALE GENOMIC DNA]</scope>
    <source>
        <strain evidence="2 3">15Tr583</strain>
    </source>
</reference>
<proteinExistence type="predicted"/>
<gene>
    <name evidence="2" type="ORF">EAS64_16905</name>
</gene>
<feature type="domain" description="DUF4097" evidence="1">
    <location>
        <begin position="54"/>
        <end position="258"/>
    </location>
</feature>
<dbReference type="AlphaFoldDB" id="A0A6P2C177"/>
<dbReference type="RefSeq" id="WP_145853961.1">
    <property type="nucleotide sequence ID" value="NZ_RPFW01000003.1"/>
</dbReference>
<accession>A0A6P2C177</accession>
<evidence type="ECO:0000313" key="2">
    <source>
        <dbReference type="EMBL" id="TVZ04091.1"/>
    </source>
</evidence>
<keyword evidence="3" id="KW-1185">Reference proteome</keyword>
<evidence type="ECO:0000259" key="1">
    <source>
        <dbReference type="Pfam" id="PF13349"/>
    </source>
</evidence>
<organism evidence="2 3">
    <name type="scientific">Trebonia kvetii</name>
    <dbReference type="NCBI Taxonomy" id="2480626"/>
    <lineage>
        <taxon>Bacteria</taxon>
        <taxon>Bacillati</taxon>
        <taxon>Actinomycetota</taxon>
        <taxon>Actinomycetes</taxon>
        <taxon>Streptosporangiales</taxon>
        <taxon>Treboniaceae</taxon>
        <taxon>Trebonia</taxon>
    </lineage>
</organism>
<dbReference type="InterPro" id="IPR025164">
    <property type="entry name" value="Toastrack_DUF4097"/>
</dbReference>